<dbReference type="EC" id="2.1.1.320" evidence="7"/>
<dbReference type="Pfam" id="PF02636">
    <property type="entry name" value="Methyltransf_28"/>
    <property type="match status" value="1"/>
</dbReference>
<evidence type="ECO:0000313" key="9">
    <source>
        <dbReference type="Proteomes" id="UP000095085"/>
    </source>
</evidence>
<dbReference type="RefSeq" id="XP_020075797.1">
    <property type="nucleotide sequence ID" value="XM_020219314.1"/>
</dbReference>
<evidence type="ECO:0000256" key="2">
    <source>
        <dbReference type="ARBA" id="ARBA00005891"/>
    </source>
</evidence>
<organism evidence="8 9">
    <name type="scientific">Hyphopichia burtonii NRRL Y-1933</name>
    <dbReference type="NCBI Taxonomy" id="984485"/>
    <lineage>
        <taxon>Eukaryota</taxon>
        <taxon>Fungi</taxon>
        <taxon>Dikarya</taxon>
        <taxon>Ascomycota</taxon>
        <taxon>Saccharomycotina</taxon>
        <taxon>Pichiomycetes</taxon>
        <taxon>Debaryomycetaceae</taxon>
        <taxon>Hyphopichia</taxon>
    </lineage>
</organism>
<reference evidence="9" key="1">
    <citation type="submission" date="2016-05" db="EMBL/GenBank/DDBJ databases">
        <title>Comparative genomics of biotechnologically important yeasts.</title>
        <authorList>
            <consortium name="DOE Joint Genome Institute"/>
            <person name="Riley R."/>
            <person name="Haridas S."/>
            <person name="Wolfe K.H."/>
            <person name="Lopes M.R."/>
            <person name="Hittinger C.T."/>
            <person name="Goker M."/>
            <person name="Salamov A."/>
            <person name="Wisecaver J."/>
            <person name="Long T.M."/>
            <person name="Aerts A.L."/>
            <person name="Barry K."/>
            <person name="Choi C."/>
            <person name="Clum A."/>
            <person name="Coughlan A.Y."/>
            <person name="Deshpande S."/>
            <person name="Douglass A.P."/>
            <person name="Hanson S.J."/>
            <person name="Klenk H.-P."/>
            <person name="Labutti K."/>
            <person name="Lapidus A."/>
            <person name="Lindquist E."/>
            <person name="Lipzen A."/>
            <person name="Meier-Kolthoff J.P."/>
            <person name="Ohm R.A."/>
            <person name="Otillar R.P."/>
            <person name="Pangilinan J."/>
            <person name="Peng Y."/>
            <person name="Rokas A."/>
            <person name="Rosa C.A."/>
            <person name="Scheuner C."/>
            <person name="Sibirny A.A."/>
            <person name="Slot J.C."/>
            <person name="Stielow J.B."/>
            <person name="Sun H."/>
            <person name="Kurtzman C.P."/>
            <person name="Blackwell M."/>
            <person name="Grigoriev I.V."/>
            <person name="Jeffries T.W."/>
        </authorList>
    </citation>
    <scope>NUCLEOTIDE SEQUENCE [LARGE SCALE GENOMIC DNA]</scope>
    <source>
        <strain evidence="9">NRRL Y-1933</strain>
    </source>
</reference>
<dbReference type="GO" id="GO:0005739">
    <property type="term" value="C:mitochondrion"/>
    <property type="evidence" value="ECO:0007669"/>
    <property type="project" value="UniProtKB-SubCell"/>
</dbReference>
<keyword evidence="4 7" id="KW-0808">Transferase</keyword>
<sequence>MFKHFQRVRHFSRSRLLCKPPIDSNGLYYGKFTKEEYDQAAKYVKDQYDNLANLIKGTTHIRENLDKMPAFPSIDRTKGGIKVENLSQFFEQTIKTTGPITLLAYMRQCLTHPDFGYYTTRNPLDFKTGDFITSPEISSMFGEMLGIWLYSTWLNQDKPSSINIIEFGPGKGTLMHDVIQIFNKFVMNKVKINIIMIESSSVLRYEQYKLLCTQHPFNSTEHGFNKSITKWNNEIWWCNTEKDIDLINESIEVPNYILAHEFFDALPIKSFIKQKNGWRELLVEHSPSVNNTQGKLPSNEETSNNDLLNADFHLTLAPNETPSSMIPKLNPRYENLPVGSRVEICPDSEFYLMKMIQLLNNNKGAVLIIDYGLSNQIPENSLRGIYKHKFVSPFIKPGEVDLSIDVDFQNLKNIAKNYTNVYGPVDQGDYLHECGIGHRAQQLLDKNSDNYSEQEKIFNSYKRLTDKDDKSMGKIYKFLCLLPKDSKPPVGFGGSV</sequence>
<dbReference type="STRING" id="984485.A0A1E4RHK3"/>
<dbReference type="GO" id="GO:0035243">
    <property type="term" value="F:protein-arginine omega-N symmetric methyltransferase activity"/>
    <property type="evidence" value="ECO:0007669"/>
    <property type="project" value="UniProtKB-EC"/>
</dbReference>
<proteinExistence type="inferred from homology"/>
<gene>
    <name evidence="8" type="ORF">HYPBUDRAFT_12397</name>
</gene>
<evidence type="ECO:0000256" key="3">
    <source>
        <dbReference type="ARBA" id="ARBA00022603"/>
    </source>
</evidence>
<keyword evidence="5 7" id="KW-0496">Mitochondrion</keyword>
<dbReference type="OrthoDB" id="5595109at2759"/>
<dbReference type="EMBL" id="KV454542">
    <property type="protein sequence ID" value="ODV66730.1"/>
    <property type="molecule type" value="Genomic_DNA"/>
</dbReference>
<keyword evidence="3 7" id="KW-0489">Methyltransferase</keyword>
<evidence type="ECO:0000256" key="6">
    <source>
        <dbReference type="ARBA" id="ARBA00048612"/>
    </source>
</evidence>
<dbReference type="AlphaFoldDB" id="A0A1E4RHK3"/>
<dbReference type="GeneID" id="30993864"/>
<comment type="function">
    <text evidence="7">Arginine methyltransferase involved in the assembly or stability of mitochondrial NADH:ubiquinone oxidoreductase complex (complex I).</text>
</comment>
<evidence type="ECO:0000313" key="8">
    <source>
        <dbReference type="EMBL" id="ODV66730.1"/>
    </source>
</evidence>
<dbReference type="PANTHER" id="PTHR12049">
    <property type="entry name" value="PROTEIN ARGININE METHYLTRANSFERASE NDUFAF7, MITOCHONDRIAL"/>
    <property type="match status" value="1"/>
</dbReference>
<accession>A0A1E4RHK3</accession>
<dbReference type="InterPro" id="IPR003788">
    <property type="entry name" value="NDUFAF7"/>
</dbReference>
<comment type="catalytic activity">
    <reaction evidence="6 7">
        <text>L-arginyl-[protein] + 2 S-adenosyl-L-methionine = N(omega),N(omega)'-dimethyl-L-arginyl-[protein] + 2 S-adenosyl-L-homocysteine + 2 H(+)</text>
        <dbReference type="Rhea" id="RHEA:48108"/>
        <dbReference type="Rhea" id="RHEA-COMP:10532"/>
        <dbReference type="Rhea" id="RHEA-COMP:11992"/>
        <dbReference type="ChEBI" id="CHEBI:15378"/>
        <dbReference type="ChEBI" id="CHEBI:29965"/>
        <dbReference type="ChEBI" id="CHEBI:57856"/>
        <dbReference type="ChEBI" id="CHEBI:59789"/>
        <dbReference type="ChEBI" id="CHEBI:88221"/>
        <dbReference type="EC" id="2.1.1.320"/>
    </reaction>
</comment>
<name>A0A1E4RHK3_9ASCO</name>
<dbReference type="InterPro" id="IPR029063">
    <property type="entry name" value="SAM-dependent_MTases_sf"/>
</dbReference>
<dbReference type="SUPFAM" id="SSF53335">
    <property type="entry name" value="S-adenosyl-L-methionine-dependent methyltransferases"/>
    <property type="match status" value="1"/>
</dbReference>
<dbReference type="InterPro" id="IPR038375">
    <property type="entry name" value="NDUFAF7_sf"/>
</dbReference>
<evidence type="ECO:0000256" key="4">
    <source>
        <dbReference type="ARBA" id="ARBA00022679"/>
    </source>
</evidence>
<protein>
    <recommendedName>
        <fullName evidence="7">Protein arginine methyltransferase NDUFAF7</fullName>
        <ecNumber evidence="7">2.1.1.320</ecNumber>
    </recommendedName>
</protein>
<comment type="similarity">
    <text evidence="2 7">Belongs to the NDUFAF7 family.</text>
</comment>
<dbReference type="Proteomes" id="UP000095085">
    <property type="component" value="Unassembled WGS sequence"/>
</dbReference>
<dbReference type="GO" id="GO:0032981">
    <property type="term" value="P:mitochondrial respiratory chain complex I assembly"/>
    <property type="evidence" value="ECO:0007669"/>
    <property type="project" value="TreeGrafter"/>
</dbReference>
<keyword evidence="9" id="KW-1185">Reference proteome</keyword>
<comment type="subcellular location">
    <subcellularLocation>
        <location evidence="1 7">Mitochondrion</location>
    </subcellularLocation>
</comment>
<dbReference type="PANTHER" id="PTHR12049:SF7">
    <property type="entry name" value="PROTEIN ARGININE METHYLTRANSFERASE NDUFAF7, MITOCHONDRIAL"/>
    <property type="match status" value="1"/>
</dbReference>
<evidence type="ECO:0000256" key="7">
    <source>
        <dbReference type="RuleBase" id="RU364114"/>
    </source>
</evidence>
<evidence type="ECO:0000256" key="5">
    <source>
        <dbReference type="ARBA" id="ARBA00023128"/>
    </source>
</evidence>
<evidence type="ECO:0000256" key="1">
    <source>
        <dbReference type="ARBA" id="ARBA00004173"/>
    </source>
</evidence>
<dbReference type="Gene3D" id="3.40.50.12710">
    <property type="match status" value="1"/>
</dbReference>
<dbReference type="GO" id="GO:0032259">
    <property type="term" value="P:methylation"/>
    <property type="evidence" value="ECO:0007669"/>
    <property type="project" value="UniProtKB-KW"/>
</dbReference>
<dbReference type="FunFam" id="3.40.50.12710:FF:000008">
    <property type="entry name" value="Protein arginine methyltransferase NDUFAF7"/>
    <property type="match status" value="1"/>
</dbReference>